<organism evidence="9 10">
    <name type="scientific">Enterocloster bolteae</name>
    <dbReference type="NCBI Taxonomy" id="208479"/>
    <lineage>
        <taxon>Bacteria</taxon>
        <taxon>Bacillati</taxon>
        <taxon>Bacillota</taxon>
        <taxon>Clostridia</taxon>
        <taxon>Lachnospirales</taxon>
        <taxon>Lachnospiraceae</taxon>
        <taxon>Enterocloster</taxon>
    </lineage>
</organism>
<dbReference type="GO" id="GO:0005886">
    <property type="term" value="C:plasma membrane"/>
    <property type="evidence" value="ECO:0007669"/>
    <property type="project" value="UniProtKB-SubCell"/>
</dbReference>
<comment type="subcellular location">
    <subcellularLocation>
        <location evidence="1">Cell inner membrane</location>
        <topology evidence="1">Multi-pass membrane protein</topology>
    </subcellularLocation>
</comment>
<keyword evidence="5 7" id="KW-1133">Transmembrane helix</keyword>
<dbReference type="PIRSF" id="PIRSF006066">
    <property type="entry name" value="HI0050"/>
    <property type="match status" value="1"/>
</dbReference>
<feature type="transmembrane region" description="Helical" evidence="7">
    <location>
        <begin position="356"/>
        <end position="380"/>
    </location>
</feature>
<feature type="transmembrane region" description="Helical" evidence="7">
    <location>
        <begin position="400"/>
        <end position="425"/>
    </location>
</feature>
<keyword evidence="2" id="KW-1003">Cell membrane</keyword>
<keyword evidence="4 7" id="KW-0812">Transmembrane</keyword>
<feature type="domain" description="TRAP C4-dicarboxylate transport system permease DctM subunit" evidence="8">
    <location>
        <begin position="8"/>
        <end position="415"/>
    </location>
</feature>
<dbReference type="NCBIfam" id="TIGR00786">
    <property type="entry name" value="dctM"/>
    <property type="match status" value="1"/>
</dbReference>
<proteinExistence type="predicted"/>
<dbReference type="PANTHER" id="PTHR33362:SF3">
    <property type="entry name" value="SIALIC ACID TRAP TRANSPORTER PERMEASE PROTEIN SIAT"/>
    <property type="match status" value="1"/>
</dbReference>
<comment type="caution">
    <text evidence="9">The sequence shown here is derived from an EMBL/GenBank/DDBJ whole genome shotgun (WGS) entry which is preliminary data.</text>
</comment>
<evidence type="ECO:0000313" key="9">
    <source>
        <dbReference type="EMBL" id="RGV78220.1"/>
    </source>
</evidence>
<evidence type="ECO:0000313" key="10">
    <source>
        <dbReference type="Proteomes" id="UP000284543"/>
    </source>
</evidence>
<feature type="transmembrane region" description="Helical" evidence="7">
    <location>
        <begin position="269"/>
        <end position="294"/>
    </location>
</feature>
<evidence type="ECO:0000256" key="4">
    <source>
        <dbReference type="ARBA" id="ARBA00022692"/>
    </source>
</evidence>
<evidence type="ECO:0000256" key="2">
    <source>
        <dbReference type="ARBA" id="ARBA00022475"/>
    </source>
</evidence>
<evidence type="ECO:0000256" key="5">
    <source>
        <dbReference type="ARBA" id="ARBA00022989"/>
    </source>
</evidence>
<feature type="transmembrane region" description="Helical" evidence="7">
    <location>
        <begin position="55"/>
        <end position="75"/>
    </location>
</feature>
<dbReference type="GO" id="GO:0022857">
    <property type="term" value="F:transmembrane transporter activity"/>
    <property type="evidence" value="ECO:0007669"/>
    <property type="project" value="TreeGrafter"/>
</dbReference>
<feature type="transmembrane region" description="Helical" evidence="7">
    <location>
        <begin position="6"/>
        <end position="35"/>
    </location>
</feature>
<name>A0A412ZDC3_9FIRM</name>
<dbReference type="InterPro" id="IPR004681">
    <property type="entry name" value="TRAP_DctM"/>
</dbReference>
<feature type="transmembrane region" description="Helical" evidence="7">
    <location>
        <begin position="213"/>
        <end position="235"/>
    </location>
</feature>
<accession>A0A412ZDC3</accession>
<dbReference type="AlphaFoldDB" id="A0A412ZDC3"/>
<keyword evidence="6 7" id="KW-0472">Membrane</keyword>
<evidence type="ECO:0000259" key="8">
    <source>
        <dbReference type="Pfam" id="PF06808"/>
    </source>
</evidence>
<keyword evidence="3" id="KW-0997">Cell inner membrane</keyword>
<dbReference type="Proteomes" id="UP000284543">
    <property type="component" value="Unassembled WGS sequence"/>
</dbReference>
<feature type="transmembrane region" description="Helical" evidence="7">
    <location>
        <begin position="136"/>
        <end position="162"/>
    </location>
</feature>
<reference evidence="9 10" key="1">
    <citation type="submission" date="2018-08" db="EMBL/GenBank/DDBJ databases">
        <title>A genome reference for cultivated species of the human gut microbiota.</title>
        <authorList>
            <person name="Zou Y."/>
            <person name="Xue W."/>
            <person name="Luo G."/>
        </authorList>
    </citation>
    <scope>NUCLEOTIDE SEQUENCE [LARGE SCALE GENOMIC DNA]</scope>
    <source>
        <strain evidence="9 10">AF14-18</strain>
    </source>
</reference>
<evidence type="ECO:0000256" key="7">
    <source>
        <dbReference type="SAM" id="Phobius"/>
    </source>
</evidence>
<dbReference type="InterPro" id="IPR010656">
    <property type="entry name" value="DctM"/>
</dbReference>
<gene>
    <name evidence="9" type="ORF">DWW02_00295</name>
</gene>
<sequence length="428" mass="46645">MEPIKVFFLVFLILMVMRAPMYLCLLGSSLLYIYLTPQLSMMTAMNKMMNAPNSFTLLAVPFFIFAGQVMNNGGVTDRIFGFAKKMIGHWSGGLAYVNVLSSLIFSGISGSALADVGGLGMIEIKAMRDEKYDDDLTLGVTGASSTVGPIIPPSIPFVIYGAMANVSIGALFMAGLGPGVVLCIVLCIYIYIIAKKRKYPRHAKASGREKWKAFLEALPALMFPAIMLGGIWTGWFTPTESAMFSVLYGTIVSCFVYREMDIRKLPSLAVATVRQVGPSIAVVVGASLFAWVMTYEQIDKVVVELILSVTSNRYVILLLINLILLILGMFIEVVAAIMIMLPILTPLMAIANISPIHMGVILVLNMMIGLLTPPVGMSLYMLSSASKRSFGDVVKMVSPWLIPLFIALAMVTYIEPITMFLPGLFGYV</sequence>
<dbReference type="EMBL" id="QRZM01000001">
    <property type="protein sequence ID" value="RGV78220.1"/>
    <property type="molecule type" value="Genomic_DNA"/>
</dbReference>
<evidence type="ECO:0000256" key="1">
    <source>
        <dbReference type="ARBA" id="ARBA00004429"/>
    </source>
</evidence>
<evidence type="ECO:0000256" key="6">
    <source>
        <dbReference type="ARBA" id="ARBA00023136"/>
    </source>
</evidence>
<feature type="transmembrane region" description="Helical" evidence="7">
    <location>
        <begin position="314"/>
        <end position="344"/>
    </location>
</feature>
<evidence type="ECO:0000256" key="3">
    <source>
        <dbReference type="ARBA" id="ARBA00022519"/>
    </source>
</evidence>
<dbReference type="PANTHER" id="PTHR33362">
    <property type="entry name" value="SIALIC ACID TRAP TRANSPORTER PERMEASE PROTEIN SIAT-RELATED"/>
    <property type="match status" value="1"/>
</dbReference>
<dbReference type="RefSeq" id="WP_002571085.1">
    <property type="nucleotide sequence ID" value="NZ_CAUHGS010000018.1"/>
</dbReference>
<feature type="transmembrane region" description="Helical" evidence="7">
    <location>
        <begin position="168"/>
        <end position="192"/>
    </location>
</feature>
<protein>
    <submittedName>
        <fullName evidence="9">TRAP transporter large permease</fullName>
    </submittedName>
</protein>
<dbReference type="Pfam" id="PF06808">
    <property type="entry name" value="DctM"/>
    <property type="match status" value="1"/>
</dbReference>
<feature type="transmembrane region" description="Helical" evidence="7">
    <location>
        <begin position="95"/>
        <end position="116"/>
    </location>
</feature>